<evidence type="ECO:0000256" key="7">
    <source>
        <dbReference type="ARBA" id="ARBA00023136"/>
    </source>
</evidence>
<evidence type="ECO:0000256" key="4">
    <source>
        <dbReference type="ARBA" id="ARBA00022679"/>
    </source>
</evidence>
<evidence type="ECO:0000313" key="10">
    <source>
        <dbReference type="Proteomes" id="UP000694888"/>
    </source>
</evidence>
<feature type="compositionally biased region" description="Basic and acidic residues" evidence="9">
    <location>
        <begin position="1"/>
        <end position="19"/>
    </location>
</feature>
<comment type="subcellular location">
    <subcellularLocation>
        <location evidence="1">Membrane</location>
        <topology evidence="1">Single-pass membrane protein</topology>
    </subcellularLocation>
</comment>
<keyword evidence="7" id="KW-0472">Membrane</keyword>
<organism evidence="10 11">
    <name type="scientific">Aplysia californica</name>
    <name type="common">California sea hare</name>
    <dbReference type="NCBI Taxonomy" id="6500"/>
    <lineage>
        <taxon>Eukaryota</taxon>
        <taxon>Metazoa</taxon>
        <taxon>Spiralia</taxon>
        <taxon>Lophotrochozoa</taxon>
        <taxon>Mollusca</taxon>
        <taxon>Gastropoda</taxon>
        <taxon>Heterobranchia</taxon>
        <taxon>Euthyneura</taxon>
        <taxon>Tectipleura</taxon>
        <taxon>Aplysiida</taxon>
        <taxon>Aplysioidea</taxon>
        <taxon>Aplysiidae</taxon>
        <taxon>Aplysia</taxon>
    </lineage>
</organism>
<evidence type="ECO:0000256" key="8">
    <source>
        <dbReference type="RuleBase" id="RU366017"/>
    </source>
</evidence>
<dbReference type="Proteomes" id="UP000694888">
    <property type="component" value="Unplaced"/>
</dbReference>
<evidence type="ECO:0000256" key="5">
    <source>
        <dbReference type="ARBA" id="ARBA00022692"/>
    </source>
</evidence>
<feature type="region of interest" description="Disordered" evidence="9">
    <location>
        <begin position="1"/>
        <end position="32"/>
    </location>
</feature>
<evidence type="ECO:0000256" key="9">
    <source>
        <dbReference type="SAM" id="MobiDB-lite"/>
    </source>
</evidence>
<dbReference type="InterPro" id="IPR008166">
    <property type="entry name" value="Glyco_transf_92"/>
</dbReference>
<evidence type="ECO:0000256" key="3">
    <source>
        <dbReference type="ARBA" id="ARBA00022676"/>
    </source>
</evidence>
<evidence type="ECO:0000256" key="2">
    <source>
        <dbReference type="ARBA" id="ARBA00007647"/>
    </source>
</evidence>
<dbReference type="RefSeq" id="XP_012943900.1">
    <property type="nucleotide sequence ID" value="XM_013088446.1"/>
</dbReference>
<dbReference type="Pfam" id="PF01697">
    <property type="entry name" value="Glyco_transf_92"/>
    <property type="match status" value="1"/>
</dbReference>
<keyword evidence="3 8" id="KW-0328">Glycosyltransferase</keyword>
<gene>
    <name evidence="11" type="primary">LOC106013255</name>
</gene>
<evidence type="ECO:0000256" key="1">
    <source>
        <dbReference type="ARBA" id="ARBA00004167"/>
    </source>
</evidence>
<dbReference type="GeneID" id="106013255"/>
<accession>A0ABM1AAC7</accession>
<comment type="similarity">
    <text evidence="2 8">Belongs to the glycosyltransferase 92 family.</text>
</comment>
<keyword evidence="10" id="KW-1185">Reference proteome</keyword>
<protein>
    <recommendedName>
        <fullName evidence="8">Glycosyltransferase family 92 protein</fullName>
        <ecNumber evidence="8">2.4.1.-</ecNumber>
    </recommendedName>
</protein>
<reference evidence="11" key="1">
    <citation type="submission" date="2025-08" db="UniProtKB">
        <authorList>
            <consortium name="RefSeq"/>
        </authorList>
    </citation>
    <scope>IDENTIFICATION</scope>
</reference>
<evidence type="ECO:0000313" key="11">
    <source>
        <dbReference type="RefSeq" id="XP_012943900.1"/>
    </source>
</evidence>
<sequence length="301" mass="34945">MIGGPTDERVEGHSSRDSNRQPLTGHRIPDSPSCGVSLECPVPKDTTPKYVRFSLLGSGTKGHQFTLLYPAGEKVREFTVCYAMLFNRYNHHAMLLQSITFNRLMGAGHMYIYNQSVGPMVDAMLRHYTDRGLLTVLPMPKRPANKAWYHGQEITIQDCIYRNRNTSQFVVVVDPDEFIVPLQHKSWGELLSDVLHREAKQNHVHNVGSFTFIHAFLCDRSQKHDDPHWTQLKQNVSITEEEEDFIRRNKVILFLEKHRQKFHSYPRRSKTIYRPEFVREPGIHYPRSFWSNQSQAVVDNG</sequence>
<dbReference type="PANTHER" id="PTHR21461:SF69">
    <property type="entry name" value="GLYCOSYLTRANSFERASE FAMILY 92 PROTEIN"/>
    <property type="match status" value="1"/>
</dbReference>
<keyword evidence="5" id="KW-0812">Transmembrane</keyword>
<keyword evidence="4 8" id="KW-0808">Transferase</keyword>
<evidence type="ECO:0000256" key="6">
    <source>
        <dbReference type="ARBA" id="ARBA00022989"/>
    </source>
</evidence>
<dbReference type="EC" id="2.4.1.-" evidence="8"/>
<dbReference type="PANTHER" id="PTHR21461">
    <property type="entry name" value="GLYCOSYLTRANSFERASE FAMILY 92 PROTEIN"/>
    <property type="match status" value="1"/>
</dbReference>
<proteinExistence type="inferred from homology"/>
<name>A0ABM1AAC7_APLCA</name>
<keyword evidence="6" id="KW-1133">Transmembrane helix</keyword>